<dbReference type="AlphaFoldDB" id="A0A5E8HC61"/>
<proteinExistence type="predicted"/>
<reference evidence="1 2" key="1">
    <citation type="submission" date="2013-04" db="EMBL/GenBank/DDBJ databases">
        <authorList>
            <person name="Harkins D.M."/>
            <person name="Durkin A.S."/>
            <person name="Brinkac L.M."/>
            <person name="Haft D.H."/>
            <person name="Selengut J.D."/>
            <person name="Sanka R."/>
            <person name="DePew J."/>
            <person name="Purushe J."/>
            <person name="Hartskeerl R.A."/>
            <person name="Ahmed A."/>
            <person name="van der Linden H."/>
            <person name="Goris M.G.A."/>
            <person name="Vinetz J.M."/>
            <person name="Sutton G.G."/>
            <person name="Nierman W.C."/>
            <person name="Fouts D.E."/>
        </authorList>
    </citation>
    <scope>NUCLEOTIDE SEQUENCE [LARGE SCALE GENOMIC DNA]</scope>
    <source>
        <strain evidence="1 2">Sao Paulo</strain>
    </source>
</reference>
<name>A0A5E8HC61_9LEPT</name>
<dbReference type="STRING" id="1249483.LEP1GSC202_3348"/>
<sequence>MNYYCTLFDSNYLLRGYTMVHSLLEKDTNSFIFIFAFDDSAFESLSKLSLSRVRVISLKEFENETLLSIKTSRSAGEYCWTCTPWVIKYCLENFEIGHCTYVDADLYFFANPQVLLDEVKDSSILITEHRYSERYDVTRTSGRFCVQFILFRNDTYGLTALHWWADKCIDWCYARFEDGKFGDQKYLDDWETRFEKVHVLNHLGGGVAPWNLQQYVLTYSSENSIRLIELSSGKEFDLVFYHFHEVKLKDGELDIVLYYEIPSASIAIHILYFNYLKENNQFLSDFKKEMFNELAKCLLSNYYLLSEQYNDLFLKFNYLSKSNKLKRIFGAIFNRLFTIKLLIRKKILIKYSVFRKKNIS</sequence>
<protein>
    <recommendedName>
        <fullName evidence="3">Glycosyl transferase</fullName>
    </recommendedName>
</protein>
<organism evidence="1 2">
    <name type="scientific">Leptospira yanagawae serovar Saopaulo str. Sao Paulo = ATCC 700523</name>
    <dbReference type="NCBI Taxonomy" id="1249483"/>
    <lineage>
        <taxon>Bacteria</taxon>
        <taxon>Pseudomonadati</taxon>
        <taxon>Spirochaetota</taxon>
        <taxon>Spirochaetia</taxon>
        <taxon>Leptospirales</taxon>
        <taxon>Leptospiraceae</taxon>
        <taxon>Leptospira</taxon>
    </lineage>
</organism>
<comment type="caution">
    <text evidence="1">The sequence shown here is derived from an EMBL/GenBank/DDBJ whole genome shotgun (WGS) entry which is preliminary data.</text>
</comment>
<evidence type="ECO:0000313" key="1">
    <source>
        <dbReference type="EMBL" id="EOQ88363.1"/>
    </source>
</evidence>
<evidence type="ECO:0008006" key="3">
    <source>
        <dbReference type="Google" id="ProtNLM"/>
    </source>
</evidence>
<dbReference type="Gene3D" id="3.90.550.10">
    <property type="entry name" value="Spore Coat Polysaccharide Biosynthesis Protein SpsA, Chain A"/>
    <property type="match status" value="1"/>
</dbReference>
<dbReference type="SUPFAM" id="SSF53448">
    <property type="entry name" value="Nucleotide-diphospho-sugar transferases"/>
    <property type="match status" value="1"/>
</dbReference>
<dbReference type="InterPro" id="IPR029044">
    <property type="entry name" value="Nucleotide-diphossugar_trans"/>
</dbReference>
<dbReference type="EMBL" id="AOGX02000024">
    <property type="protein sequence ID" value="EOQ88363.1"/>
    <property type="molecule type" value="Genomic_DNA"/>
</dbReference>
<dbReference type="Proteomes" id="UP000013996">
    <property type="component" value="Unassembled WGS sequence"/>
</dbReference>
<accession>A0A5E8HC61</accession>
<gene>
    <name evidence="1" type="ORF">LEP1GSC202_3348</name>
</gene>
<evidence type="ECO:0000313" key="2">
    <source>
        <dbReference type="Proteomes" id="UP000013996"/>
    </source>
</evidence>